<dbReference type="NCBIfam" id="NF033179">
    <property type="entry name" value="TnsA_like_Actin"/>
    <property type="match status" value="1"/>
</dbReference>
<reference evidence="1 2" key="1">
    <citation type="submission" date="2021-01" db="EMBL/GenBank/DDBJ databases">
        <title>Whole genome shotgun sequence of Asanoa siamensis NBRC 107932.</title>
        <authorList>
            <person name="Komaki H."/>
            <person name="Tamura T."/>
        </authorList>
    </citation>
    <scope>NUCLEOTIDE SEQUENCE [LARGE SCALE GENOMIC DNA]</scope>
    <source>
        <strain evidence="1 2">NBRC 107932</strain>
    </source>
</reference>
<evidence type="ECO:0000313" key="2">
    <source>
        <dbReference type="Proteomes" id="UP000604117"/>
    </source>
</evidence>
<evidence type="ECO:0000313" key="1">
    <source>
        <dbReference type="EMBL" id="GIF75671.1"/>
    </source>
</evidence>
<sequence length="259" mass="29634">MHRTRRIGLPGPDENFEAIYLDDQGVEQRVPWGWLPEVVEALDRPVRSFPSYRGQRNFPGWYWSATVGRRVGFESWVERDHLVALDFDPSVTGIVSQPFWLLWPGESKTRRHAPDFLVRLDNDAVLVLDSRPLELIEEVDREAFAVTDQACGLLGWRYAVWDRLDPVMVANQRWLAGYRHPRCFDPQVAGRLLAAFEKPRALMDGAELAGDPLGTLPVLYHLLWRRELVTDLALVLSHRTTVQTAPSNDRLAMVGERNG</sequence>
<protein>
    <recommendedName>
        <fullName evidence="3">Transposase</fullName>
    </recommendedName>
</protein>
<dbReference type="RefSeq" id="WP_203716524.1">
    <property type="nucleotide sequence ID" value="NZ_BONE01000046.1"/>
</dbReference>
<dbReference type="Proteomes" id="UP000604117">
    <property type="component" value="Unassembled WGS sequence"/>
</dbReference>
<proteinExistence type="predicted"/>
<dbReference type="EMBL" id="BONE01000046">
    <property type="protein sequence ID" value="GIF75671.1"/>
    <property type="molecule type" value="Genomic_DNA"/>
</dbReference>
<comment type="caution">
    <text evidence="1">The sequence shown here is derived from an EMBL/GenBank/DDBJ whole genome shotgun (WGS) entry which is preliminary data.</text>
</comment>
<evidence type="ECO:0008006" key="3">
    <source>
        <dbReference type="Google" id="ProtNLM"/>
    </source>
</evidence>
<name>A0ABQ4CWK8_9ACTN</name>
<organism evidence="1 2">
    <name type="scientific">Asanoa siamensis</name>
    <dbReference type="NCBI Taxonomy" id="926357"/>
    <lineage>
        <taxon>Bacteria</taxon>
        <taxon>Bacillati</taxon>
        <taxon>Actinomycetota</taxon>
        <taxon>Actinomycetes</taxon>
        <taxon>Micromonosporales</taxon>
        <taxon>Micromonosporaceae</taxon>
        <taxon>Asanoa</taxon>
    </lineage>
</organism>
<gene>
    <name evidence="1" type="ORF">Asi02nite_51890</name>
</gene>
<dbReference type="InterPro" id="IPR048000">
    <property type="entry name" value="TnsA-like"/>
</dbReference>
<accession>A0ABQ4CWK8</accession>
<keyword evidence="2" id="KW-1185">Reference proteome</keyword>